<feature type="domain" description="RING-type" evidence="10">
    <location>
        <begin position="313"/>
        <end position="354"/>
    </location>
</feature>
<keyword evidence="6" id="KW-0833">Ubl conjugation pathway</keyword>
<dbReference type="AlphaFoldDB" id="A0AAN8V4D1"/>
<keyword evidence="4" id="KW-0479">Metal-binding</keyword>
<dbReference type="Proteomes" id="UP001370490">
    <property type="component" value="Unassembled WGS sequence"/>
</dbReference>
<dbReference type="PANTHER" id="PTHR22937">
    <property type="entry name" value="E3 UBIQUITIN-PROTEIN LIGASE RNF165"/>
    <property type="match status" value="1"/>
</dbReference>
<protein>
    <recommendedName>
        <fullName evidence="2">RING-type E3 ubiquitin transferase</fullName>
        <ecNumber evidence="2">2.3.2.27</ecNumber>
    </recommendedName>
</protein>
<dbReference type="EMBL" id="JBAMMX010000020">
    <property type="protein sequence ID" value="KAK6921223.1"/>
    <property type="molecule type" value="Genomic_DNA"/>
</dbReference>
<evidence type="ECO:0000256" key="7">
    <source>
        <dbReference type="ARBA" id="ARBA00022833"/>
    </source>
</evidence>
<evidence type="ECO:0000313" key="11">
    <source>
        <dbReference type="EMBL" id="KAK6921223.1"/>
    </source>
</evidence>
<keyword evidence="5 8" id="KW-0863">Zinc-finger</keyword>
<evidence type="ECO:0000256" key="6">
    <source>
        <dbReference type="ARBA" id="ARBA00022786"/>
    </source>
</evidence>
<dbReference type="PANTHER" id="PTHR22937:SF122">
    <property type="entry name" value="RING-TYPE E3 UBIQUITIN TRANSFERASE"/>
    <property type="match status" value="1"/>
</dbReference>
<sequence>MRENSIVTEHGRLRLRSPRNEPISESNQNPQITSSQVQSIGCKSSISSLFLSTFTNNNNGNTSNESEVGSINNKKKNLSFRGLGCGASPEVSVPAVIGSSAEWDGERRENRKNKKKITLKKKMMNETSSGGGTSATACVGADDVWCGVAASAADDCVVVPRRPVSVPTRPKIDSDKINHRERPSEAARRSVHPDHYFLDCDPHFGATRMGSDVFRAQHHRHIRQRSPEGLAEVMMLQSSMLLGGRPDGRDQYREWRLDVDNMSYEELLELGDRIGYVSTGLREDEISCCLRKTKLPLINDLSARIHSEMELKCSICQEEYETDDEVGKLDCGHGYHIHCIKQWLVQKNTCPVCKAAAAAQR</sequence>
<evidence type="ECO:0000256" key="9">
    <source>
        <dbReference type="SAM" id="MobiDB-lite"/>
    </source>
</evidence>
<dbReference type="PROSITE" id="PS50089">
    <property type="entry name" value="ZF_RING_2"/>
    <property type="match status" value="1"/>
</dbReference>
<feature type="region of interest" description="Disordered" evidence="9">
    <location>
        <begin position="167"/>
        <end position="189"/>
    </location>
</feature>
<dbReference type="SUPFAM" id="SSF57850">
    <property type="entry name" value="RING/U-box"/>
    <property type="match status" value="1"/>
</dbReference>
<feature type="region of interest" description="Disordered" evidence="9">
    <location>
        <begin position="1"/>
        <end position="38"/>
    </location>
</feature>
<dbReference type="InterPro" id="IPR001841">
    <property type="entry name" value="Znf_RING"/>
</dbReference>
<keyword evidence="7" id="KW-0862">Zinc</keyword>
<evidence type="ECO:0000256" key="8">
    <source>
        <dbReference type="PROSITE-ProRule" id="PRU00175"/>
    </source>
</evidence>
<dbReference type="GO" id="GO:0061630">
    <property type="term" value="F:ubiquitin protein ligase activity"/>
    <property type="evidence" value="ECO:0007669"/>
    <property type="project" value="UniProtKB-EC"/>
</dbReference>
<evidence type="ECO:0000256" key="1">
    <source>
        <dbReference type="ARBA" id="ARBA00000900"/>
    </source>
</evidence>
<comment type="caution">
    <text evidence="11">The sequence shown here is derived from an EMBL/GenBank/DDBJ whole genome shotgun (WGS) entry which is preliminary data.</text>
</comment>
<evidence type="ECO:0000313" key="12">
    <source>
        <dbReference type="Proteomes" id="UP001370490"/>
    </source>
</evidence>
<keyword evidence="12" id="KW-1185">Reference proteome</keyword>
<evidence type="ECO:0000256" key="2">
    <source>
        <dbReference type="ARBA" id="ARBA00012483"/>
    </source>
</evidence>
<evidence type="ECO:0000256" key="5">
    <source>
        <dbReference type="ARBA" id="ARBA00022771"/>
    </source>
</evidence>
<name>A0AAN8V4D1_9MAGN</name>
<feature type="compositionally biased region" description="Basic and acidic residues" evidence="9">
    <location>
        <begin position="170"/>
        <end position="189"/>
    </location>
</feature>
<proteinExistence type="predicted"/>
<organism evidence="11 12">
    <name type="scientific">Dillenia turbinata</name>
    <dbReference type="NCBI Taxonomy" id="194707"/>
    <lineage>
        <taxon>Eukaryota</taxon>
        <taxon>Viridiplantae</taxon>
        <taxon>Streptophyta</taxon>
        <taxon>Embryophyta</taxon>
        <taxon>Tracheophyta</taxon>
        <taxon>Spermatophyta</taxon>
        <taxon>Magnoliopsida</taxon>
        <taxon>eudicotyledons</taxon>
        <taxon>Gunneridae</taxon>
        <taxon>Pentapetalae</taxon>
        <taxon>Dilleniales</taxon>
        <taxon>Dilleniaceae</taxon>
        <taxon>Dillenia</taxon>
    </lineage>
</organism>
<dbReference type="SMART" id="SM00184">
    <property type="entry name" value="RING"/>
    <property type="match status" value="1"/>
</dbReference>
<gene>
    <name evidence="11" type="ORF">RJ641_014901</name>
</gene>
<dbReference type="Pfam" id="PF13639">
    <property type="entry name" value="zf-RING_2"/>
    <property type="match status" value="1"/>
</dbReference>
<dbReference type="InterPro" id="IPR013083">
    <property type="entry name" value="Znf_RING/FYVE/PHD"/>
</dbReference>
<accession>A0AAN8V4D1</accession>
<keyword evidence="3" id="KW-0808">Transferase</keyword>
<evidence type="ECO:0000256" key="4">
    <source>
        <dbReference type="ARBA" id="ARBA00022723"/>
    </source>
</evidence>
<dbReference type="EC" id="2.3.2.27" evidence="2"/>
<dbReference type="InterPro" id="IPR045191">
    <property type="entry name" value="MBR1/2-like"/>
</dbReference>
<reference evidence="11 12" key="1">
    <citation type="submission" date="2023-12" db="EMBL/GenBank/DDBJ databases">
        <title>A high-quality genome assembly for Dillenia turbinata (Dilleniales).</title>
        <authorList>
            <person name="Chanderbali A."/>
        </authorList>
    </citation>
    <scope>NUCLEOTIDE SEQUENCE [LARGE SCALE GENOMIC DNA]</scope>
    <source>
        <strain evidence="11">LSX21</strain>
        <tissue evidence="11">Leaf</tissue>
    </source>
</reference>
<evidence type="ECO:0000256" key="3">
    <source>
        <dbReference type="ARBA" id="ARBA00022679"/>
    </source>
</evidence>
<comment type="catalytic activity">
    <reaction evidence="1">
        <text>S-ubiquitinyl-[E2 ubiquitin-conjugating enzyme]-L-cysteine + [acceptor protein]-L-lysine = [E2 ubiquitin-conjugating enzyme]-L-cysteine + N(6)-ubiquitinyl-[acceptor protein]-L-lysine.</text>
        <dbReference type="EC" id="2.3.2.27"/>
    </reaction>
</comment>
<dbReference type="GO" id="GO:0008270">
    <property type="term" value="F:zinc ion binding"/>
    <property type="evidence" value="ECO:0007669"/>
    <property type="project" value="UniProtKB-KW"/>
</dbReference>
<dbReference type="Gene3D" id="3.30.40.10">
    <property type="entry name" value="Zinc/RING finger domain, C3HC4 (zinc finger)"/>
    <property type="match status" value="1"/>
</dbReference>
<evidence type="ECO:0000259" key="10">
    <source>
        <dbReference type="PROSITE" id="PS50089"/>
    </source>
</evidence>
<feature type="compositionally biased region" description="Polar residues" evidence="9">
    <location>
        <begin position="23"/>
        <end position="38"/>
    </location>
</feature>